<dbReference type="NCBIfam" id="TIGR00010">
    <property type="entry name" value="YchF/TatD family DNA exonuclease"/>
    <property type="match status" value="1"/>
</dbReference>
<evidence type="ECO:0000313" key="6">
    <source>
        <dbReference type="Proteomes" id="UP000305887"/>
    </source>
</evidence>
<protein>
    <submittedName>
        <fullName evidence="5">TatD family deoxyribonuclease</fullName>
    </submittedName>
</protein>
<evidence type="ECO:0000313" key="5">
    <source>
        <dbReference type="EMBL" id="TNC50041.1"/>
    </source>
</evidence>
<evidence type="ECO:0000256" key="4">
    <source>
        <dbReference type="PIRSR" id="PIRSR005902-1"/>
    </source>
</evidence>
<dbReference type="InterPro" id="IPR015991">
    <property type="entry name" value="TatD/YcfH-like"/>
</dbReference>
<keyword evidence="6" id="KW-1185">Reference proteome</keyword>
<comment type="caution">
    <text evidence="5">The sequence shown here is derived from an EMBL/GenBank/DDBJ whole genome shotgun (WGS) entry which is preliminary data.</text>
</comment>
<dbReference type="CDD" id="cd01310">
    <property type="entry name" value="TatD_DNAse"/>
    <property type="match status" value="1"/>
</dbReference>
<reference evidence="5 6" key="1">
    <citation type="submission" date="2019-06" db="EMBL/GenBank/DDBJ databases">
        <title>YIM 131921 draft genome.</title>
        <authorList>
            <person name="Jiang L."/>
        </authorList>
    </citation>
    <scope>NUCLEOTIDE SEQUENCE [LARGE SCALE GENOMIC DNA]</scope>
    <source>
        <strain evidence="5 6">YIM 131921</strain>
    </source>
</reference>
<evidence type="ECO:0000256" key="3">
    <source>
        <dbReference type="ARBA" id="ARBA00022801"/>
    </source>
</evidence>
<keyword evidence="2 4" id="KW-0479">Metal-binding</keyword>
<gene>
    <name evidence="5" type="ORF">FHG66_08700</name>
</gene>
<dbReference type="InterPro" id="IPR032466">
    <property type="entry name" value="Metal_Hydrolase"/>
</dbReference>
<dbReference type="Gene3D" id="3.20.20.140">
    <property type="entry name" value="Metal-dependent hydrolases"/>
    <property type="match status" value="1"/>
</dbReference>
<evidence type="ECO:0000256" key="2">
    <source>
        <dbReference type="ARBA" id="ARBA00022723"/>
    </source>
</evidence>
<accession>A0A5C4MZL6</accession>
<dbReference type="GO" id="GO:0016788">
    <property type="term" value="F:hydrolase activity, acting on ester bonds"/>
    <property type="evidence" value="ECO:0007669"/>
    <property type="project" value="InterPro"/>
</dbReference>
<dbReference type="PROSITE" id="PS01090">
    <property type="entry name" value="TATD_2"/>
    <property type="match status" value="1"/>
</dbReference>
<dbReference type="RefSeq" id="WP_139076364.1">
    <property type="nucleotide sequence ID" value="NZ_VDFU01000008.1"/>
</dbReference>
<feature type="binding site" evidence="4">
    <location>
        <position position="163"/>
    </location>
    <ligand>
        <name>a divalent metal cation</name>
        <dbReference type="ChEBI" id="CHEBI:60240"/>
        <label>2</label>
    </ligand>
</feature>
<dbReference type="PANTHER" id="PTHR46124:SF2">
    <property type="entry name" value="D-AMINOACYL-TRNA DEACYLASE"/>
    <property type="match status" value="1"/>
</dbReference>
<evidence type="ECO:0000256" key="1">
    <source>
        <dbReference type="ARBA" id="ARBA00009275"/>
    </source>
</evidence>
<dbReference type="GO" id="GO:0005829">
    <property type="term" value="C:cytosol"/>
    <property type="evidence" value="ECO:0007669"/>
    <property type="project" value="TreeGrafter"/>
</dbReference>
<feature type="binding site" evidence="4">
    <location>
        <position position="137"/>
    </location>
    <ligand>
        <name>a divalent metal cation</name>
        <dbReference type="ChEBI" id="CHEBI:60240"/>
        <label>2</label>
    </ligand>
</feature>
<dbReference type="Proteomes" id="UP000305887">
    <property type="component" value="Unassembled WGS sequence"/>
</dbReference>
<dbReference type="GO" id="GO:0004536">
    <property type="term" value="F:DNA nuclease activity"/>
    <property type="evidence" value="ECO:0007669"/>
    <property type="project" value="InterPro"/>
</dbReference>
<name>A0A5C4MZL6_9RHOB</name>
<dbReference type="PROSITE" id="PS01137">
    <property type="entry name" value="TATD_1"/>
    <property type="match status" value="1"/>
</dbReference>
<feature type="binding site" evidence="4">
    <location>
        <position position="15"/>
    </location>
    <ligand>
        <name>a divalent metal cation</name>
        <dbReference type="ChEBI" id="CHEBI:60240"/>
        <label>1</label>
    </ligand>
</feature>
<feature type="binding site" evidence="4">
    <location>
        <position position="101"/>
    </location>
    <ligand>
        <name>a divalent metal cation</name>
        <dbReference type="ChEBI" id="CHEBI:60240"/>
        <label>1</label>
    </ligand>
</feature>
<keyword evidence="3" id="KW-0378">Hydrolase</keyword>
<dbReference type="Pfam" id="PF01026">
    <property type="entry name" value="TatD_DNase"/>
    <property type="match status" value="1"/>
</dbReference>
<feature type="binding site" evidence="4">
    <location>
        <position position="213"/>
    </location>
    <ligand>
        <name>a divalent metal cation</name>
        <dbReference type="ChEBI" id="CHEBI:60240"/>
        <label>1</label>
    </ligand>
</feature>
<dbReference type="FunFam" id="3.20.20.140:FF:000005">
    <property type="entry name" value="TatD family hydrolase"/>
    <property type="match status" value="1"/>
</dbReference>
<dbReference type="OrthoDB" id="9810005at2"/>
<dbReference type="AlphaFoldDB" id="A0A5C4MZL6"/>
<organism evidence="5 6">
    <name type="scientific">Rubellimicrobium rubrum</name>
    <dbReference type="NCBI Taxonomy" id="2585369"/>
    <lineage>
        <taxon>Bacteria</taxon>
        <taxon>Pseudomonadati</taxon>
        <taxon>Pseudomonadota</taxon>
        <taxon>Alphaproteobacteria</taxon>
        <taxon>Rhodobacterales</taxon>
        <taxon>Roseobacteraceae</taxon>
        <taxon>Rubellimicrobium</taxon>
    </lineage>
</organism>
<feature type="binding site" evidence="4">
    <location>
        <position position="17"/>
    </location>
    <ligand>
        <name>a divalent metal cation</name>
        <dbReference type="ChEBI" id="CHEBI:60240"/>
        <label>1</label>
    </ligand>
</feature>
<proteinExistence type="inferred from homology"/>
<dbReference type="InterPro" id="IPR001130">
    <property type="entry name" value="TatD-like"/>
</dbReference>
<comment type="similarity">
    <text evidence="1">Belongs to the metallo-dependent hydrolases superfamily. TatD-type hydrolase family.</text>
</comment>
<dbReference type="EMBL" id="VDFU01000008">
    <property type="protein sequence ID" value="TNC50041.1"/>
    <property type="molecule type" value="Genomic_DNA"/>
</dbReference>
<sequence>MSPDAITLPGLVDSHCHLDFPDLVSDLPAVVARAKAAGVERMVTICTRLRQESNVRAIAEAHEGVFYAAGTHPMSAAEEPMATVDQLVQIARHPLMVGIGETGLDYHYSADSADVQQRSLRIHIEAAQETGLPLIIHARDADEDMARILSEGVLVKPYACVMHCFSSGENLARTASDLGFYLSVSGIAAFPKSGELRDIFRHASVDRILVETDSPYLAPPPHRGRRNEPAFVAHTARAVAHLWDLSPEDFAKATSANFDRLFTKAARARAAA</sequence>
<dbReference type="PIRSF" id="PIRSF005902">
    <property type="entry name" value="DNase_TatD"/>
    <property type="match status" value="1"/>
</dbReference>
<dbReference type="SUPFAM" id="SSF51556">
    <property type="entry name" value="Metallo-dependent hydrolases"/>
    <property type="match status" value="1"/>
</dbReference>
<dbReference type="InterPro" id="IPR018228">
    <property type="entry name" value="DNase_TatD-rel_CS"/>
</dbReference>
<dbReference type="GO" id="GO:0046872">
    <property type="term" value="F:metal ion binding"/>
    <property type="evidence" value="ECO:0007669"/>
    <property type="project" value="UniProtKB-KW"/>
</dbReference>
<dbReference type="PANTHER" id="PTHR46124">
    <property type="entry name" value="D-AMINOACYL-TRNA DEACYLASE"/>
    <property type="match status" value="1"/>
</dbReference>